<feature type="region of interest" description="Disordered" evidence="1">
    <location>
        <begin position="1"/>
        <end position="150"/>
    </location>
</feature>
<proteinExistence type="predicted"/>
<protein>
    <submittedName>
        <fullName evidence="2">Uncharacterized protein</fullName>
    </submittedName>
</protein>
<dbReference type="EMBL" id="KL142368">
    <property type="protein sequence ID" value="KDR83307.1"/>
    <property type="molecule type" value="Genomic_DNA"/>
</dbReference>
<feature type="compositionally biased region" description="Low complexity" evidence="1">
    <location>
        <begin position="60"/>
        <end position="73"/>
    </location>
</feature>
<evidence type="ECO:0000313" key="2">
    <source>
        <dbReference type="EMBL" id="KDR83307.1"/>
    </source>
</evidence>
<evidence type="ECO:0000256" key="1">
    <source>
        <dbReference type="SAM" id="MobiDB-lite"/>
    </source>
</evidence>
<name>A0A067TLU2_GALM3</name>
<sequence>MPPKSGNERPLGARDPGQTRRPPDPVFTADPAGGPPTPTAASAAVARYSSDVPSQARQGPSRPSSRTSMTTVTASAHGPPTSDSEMQDYGTPSESADDGEAVPKGDTSALAIDPCSRPLQRPSSWGESTWRTLSPGLTDSHPGLLTFSAP</sequence>
<gene>
    <name evidence="2" type="ORF">GALMADRAFT_132774</name>
</gene>
<dbReference type="HOGENOM" id="CLU_131623_0_0_1"/>
<keyword evidence="3" id="KW-1185">Reference proteome</keyword>
<feature type="compositionally biased region" description="Polar residues" evidence="1">
    <location>
        <begin position="121"/>
        <end position="137"/>
    </location>
</feature>
<evidence type="ECO:0000313" key="3">
    <source>
        <dbReference type="Proteomes" id="UP000027222"/>
    </source>
</evidence>
<organism evidence="2 3">
    <name type="scientific">Galerina marginata (strain CBS 339.88)</name>
    <dbReference type="NCBI Taxonomy" id="685588"/>
    <lineage>
        <taxon>Eukaryota</taxon>
        <taxon>Fungi</taxon>
        <taxon>Dikarya</taxon>
        <taxon>Basidiomycota</taxon>
        <taxon>Agaricomycotina</taxon>
        <taxon>Agaricomycetes</taxon>
        <taxon>Agaricomycetidae</taxon>
        <taxon>Agaricales</taxon>
        <taxon>Agaricineae</taxon>
        <taxon>Strophariaceae</taxon>
        <taxon>Galerina</taxon>
    </lineage>
</organism>
<reference evidence="3" key="1">
    <citation type="journal article" date="2014" name="Proc. Natl. Acad. Sci. U.S.A.">
        <title>Extensive sampling of basidiomycete genomes demonstrates inadequacy of the white-rot/brown-rot paradigm for wood decay fungi.</title>
        <authorList>
            <person name="Riley R."/>
            <person name="Salamov A.A."/>
            <person name="Brown D.W."/>
            <person name="Nagy L.G."/>
            <person name="Floudas D."/>
            <person name="Held B.W."/>
            <person name="Levasseur A."/>
            <person name="Lombard V."/>
            <person name="Morin E."/>
            <person name="Otillar R."/>
            <person name="Lindquist E.A."/>
            <person name="Sun H."/>
            <person name="LaButti K.M."/>
            <person name="Schmutz J."/>
            <person name="Jabbour D."/>
            <person name="Luo H."/>
            <person name="Baker S.E."/>
            <person name="Pisabarro A.G."/>
            <person name="Walton J.D."/>
            <person name="Blanchette R.A."/>
            <person name="Henrissat B."/>
            <person name="Martin F."/>
            <person name="Cullen D."/>
            <person name="Hibbett D.S."/>
            <person name="Grigoriev I.V."/>
        </authorList>
    </citation>
    <scope>NUCLEOTIDE SEQUENCE [LARGE SCALE GENOMIC DNA]</scope>
    <source>
        <strain evidence="3">CBS 339.88</strain>
    </source>
</reference>
<accession>A0A067TLU2</accession>
<dbReference type="AlphaFoldDB" id="A0A067TLU2"/>
<dbReference type="Proteomes" id="UP000027222">
    <property type="component" value="Unassembled WGS sequence"/>
</dbReference>